<reference evidence="1" key="1">
    <citation type="submission" date="2023-05" db="EMBL/GenBank/DDBJ databases">
        <title>Nepenthes gracilis genome sequencing.</title>
        <authorList>
            <person name="Fukushima K."/>
        </authorList>
    </citation>
    <scope>NUCLEOTIDE SEQUENCE</scope>
    <source>
        <strain evidence="1">SING2019-196</strain>
    </source>
</reference>
<proteinExistence type="predicted"/>
<keyword evidence="2" id="KW-1185">Reference proteome</keyword>
<sequence length="93" mass="10236">MEGCEVSSPPWKLGFLPNFLGVLSWPQCCPRPGGLDSGDFHQGMLCASELVRSANHRRLQSWGSHVDHIRQAHLGHGIGAYRVSHRSLPSSFS</sequence>
<dbReference type="EMBL" id="BSYO01000033">
    <property type="protein sequence ID" value="GMH27992.1"/>
    <property type="molecule type" value="Genomic_DNA"/>
</dbReference>
<dbReference type="AlphaFoldDB" id="A0AAD3TG25"/>
<organism evidence="1 2">
    <name type="scientific">Nepenthes gracilis</name>
    <name type="common">Slender pitcher plant</name>
    <dbReference type="NCBI Taxonomy" id="150966"/>
    <lineage>
        <taxon>Eukaryota</taxon>
        <taxon>Viridiplantae</taxon>
        <taxon>Streptophyta</taxon>
        <taxon>Embryophyta</taxon>
        <taxon>Tracheophyta</taxon>
        <taxon>Spermatophyta</taxon>
        <taxon>Magnoliopsida</taxon>
        <taxon>eudicotyledons</taxon>
        <taxon>Gunneridae</taxon>
        <taxon>Pentapetalae</taxon>
        <taxon>Caryophyllales</taxon>
        <taxon>Nepenthaceae</taxon>
        <taxon>Nepenthes</taxon>
    </lineage>
</organism>
<accession>A0AAD3TG25</accession>
<gene>
    <name evidence="1" type="ORF">Nepgr_029835</name>
</gene>
<dbReference type="Proteomes" id="UP001279734">
    <property type="component" value="Unassembled WGS sequence"/>
</dbReference>
<evidence type="ECO:0000313" key="1">
    <source>
        <dbReference type="EMBL" id="GMH27992.1"/>
    </source>
</evidence>
<protein>
    <submittedName>
        <fullName evidence="1">Uncharacterized protein</fullName>
    </submittedName>
</protein>
<evidence type="ECO:0000313" key="2">
    <source>
        <dbReference type="Proteomes" id="UP001279734"/>
    </source>
</evidence>
<name>A0AAD3TG25_NEPGR</name>
<comment type="caution">
    <text evidence="1">The sequence shown here is derived from an EMBL/GenBank/DDBJ whole genome shotgun (WGS) entry which is preliminary data.</text>
</comment>